<proteinExistence type="predicted"/>
<keyword evidence="1" id="KW-0489">Methyltransferase</keyword>
<keyword evidence="2" id="KW-1185">Reference proteome</keyword>
<dbReference type="Pfam" id="PF13489">
    <property type="entry name" value="Methyltransf_23"/>
    <property type="match status" value="1"/>
</dbReference>
<dbReference type="CDD" id="cd02440">
    <property type="entry name" value="AdoMet_MTases"/>
    <property type="match status" value="1"/>
</dbReference>
<dbReference type="GO" id="GO:0032259">
    <property type="term" value="P:methylation"/>
    <property type="evidence" value="ECO:0007669"/>
    <property type="project" value="UniProtKB-KW"/>
</dbReference>
<comment type="caution">
    <text evidence="1">The sequence shown here is derived from an EMBL/GenBank/DDBJ whole genome shotgun (WGS) entry which is preliminary data.</text>
</comment>
<evidence type="ECO:0000313" key="2">
    <source>
        <dbReference type="Proteomes" id="UP000536835"/>
    </source>
</evidence>
<dbReference type="InterPro" id="IPR029063">
    <property type="entry name" value="SAM-dependent_MTases_sf"/>
</dbReference>
<name>A0A7Y3RKB0_9PROT</name>
<gene>
    <name evidence="1" type="ORF">HK107_04795</name>
</gene>
<protein>
    <submittedName>
        <fullName evidence="1">Class I SAM-dependent methyltransferase</fullName>
    </submittedName>
</protein>
<dbReference type="GO" id="GO:0008168">
    <property type="term" value="F:methyltransferase activity"/>
    <property type="evidence" value="ECO:0007669"/>
    <property type="project" value="UniProtKB-KW"/>
</dbReference>
<reference evidence="1 2" key="1">
    <citation type="submission" date="2020-05" db="EMBL/GenBank/DDBJ databases">
        <title>Parvularcula mediterraneae sp. nov., isolated from polypropylene straw from shallow seawater of the seashore of Laganas in Zakynthos island, Greece.</title>
        <authorList>
            <person name="Szabo I."/>
            <person name="Al-Omari J."/>
            <person name="Rado J."/>
            <person name="Szerdahelyi G.S."/>
        </authorList>
    </citation>
    <scope>NUCLEOTIDE SEQUENCE [LARGE SCALE GENOMIC DNA]</scope>
    <source>
        <strain evidence="1 2">ZS-1/3</strain>
    </source>
</reference>
<keyword evidence="1" id="KW-0808">Transferase</keyword>
<dbReference type="RefSeq" id="WP_173197235.1">
    <property type="nucleotide sequence ID" value="NZ_JABFCX010000002.1"/>
</dbReference>
<sequence length="273" mass="30104">MATPQISCPLCQHPDRSLAASWSDWEASLDHREDGPMRLEAGKACGVADDAPDLMECEACGSVGMSLIPTRDQLGQFYASYHMTGGFVDKAKKKVARARKRLRLLNLLAPRPKDGPRRFLEIGASIGTAAEAAQRFGFEAHAVEIDSDAVTRGKGLFPKVSFTEGRLEDVDGEGRFHLLYGAEVIEHVRDPGAFLDHCRRLLVPGGILYMTTPDCGHRLRPKPLLDWHSVKPPEHINLFTKKGMAALLSAHGFARHMLPPHTKPGMRIIAWRG</sequence>
<dbReference type="Proteomes" id="UP000536835">
    <property type="component" value="Unassembled WGS sequence"/>
</dbReference>
<organism evidence="1 2">
    <name type="scientific">Parvularcula mediterranea</name>
    <dbReference type="NCBI Taxonomy" id="2732508"/>
    <lineage>
        <taxon>Bacteria</taxon>
        <taxon>Pseudomonadati</taxon>
        <taxon>Pseudomonadota</taxon>
        <taxon>Alphaproteobacteria</taxon>
        <taxon>Parvularculales</taxon>
        <taxon>Parvularculaceae</taxon>
        <taxon>Parvularcula</taxon>
    </lineage>
</organism>
<dbReference type="AlphaFoldDB" id="A0A7Y3RKB0"/>
<evidence type="ECO:0000313" key="1">
    <source>
        <dbReference type="EMBL" id="NNU15634.1"/>
    </source>
</evidence>
<dbReference type="EMBL" id="JABFCX010000002">
    <property type="protein sequence ID" value="NNU15634.1"/>
    <property type="molecule type" value="Genomic_DNA"/>
</dbReference>
<dbReference type="SUPFAM" id="SSF53335">
    <property type="entry name" value="S-adenosyl-L-methionine-dependent methyltransferases"/>
    <property type="match status" value="1"/>
</dbReference>
<dbReference type="Gene3D" id="3.40.50.150">
    <property type="entry name" value="Vaccinia Virus protein VP39"/>
    <property type="match status" value="1"/>
</dbReference>
<accession>A0A7Y3RKB0</accession>